<keyword evidence="4" id="KW-1185">Reference proteome</keyword>
<feature type="compositionally biased region" description="Basic and acidic residues" evidence="2">
    <location>
        <begin position="134"/>
        <end position="146"/>
    </location>
</feature>
<feature type="coiled-coil region" evidence="1">
    <location>
        <begin position="74"/>
        <end position="101"/>
    </location>
</feature>
<name>A0A6G1H454_9PEZI</name>
<proteinExistence type="predicted"/>
<gene>
    <name evidence="3" type="ORF">K402DRAFT_420179</name>
</gene>
<sequence length="193" mass="21281">MDSKAMTSLTKATTAFTHALTTLTNDLALCRGFLYRLIQDPSTVGNIDEFNRLKSNGLGLDLFAQYMDYTAKNDRAVSILMKKLQDEAEDLEKKRKQRIGDVVWRAVEEALERKVGSDEMEKMVRDAVEKSLAEKKVRVGGEAERDLDGDETDAGTSGAGGSAESRKVNVKTEEDDDGDSIMRGSSESDDSDE</sequence>
<dbReference type="AlphaFoldDB" id="A0A6G1H454"/>
<organism evidence="3 4">
    <name type="scientific">Aulographum hederae CBS 113979</name>
    <dbReference type="NCBI Taxonomy" id="1176131"/>
    <lineage>
        <taxon>Eukaryota</taxon>
        <taxon>Fungi</taxon>
        <taxon>Dikarya</taxon>
        <taxon>Ascomycota</taxon>
        <taxon>Pezizomycotina</taxon>
        <taxon>Dothideomycetes</taxon>
        <taxon>Pleosporomycetidae</taxon>
        <taxon>Aulographales</taxon>
        <taxon>Aulographaceae</taxon>
    </lineage>
</organism>
<protein>
    <submittedName>
        <fullName evidence="3">Uncharacterized protein</fullName>
    </submittedName>
</protein>
<accession>A0A6G1H454</accession>
<feature type="region of interest" description="Disordered" evidence="2">
    <location>
        <begin position="134"/>
        <end position="193"/>
    </location>
</feature>
<evidence type="ECO:0000256" key="2">
    <source>
        <dbReference type="SAM" id="MobiDB-lite"/>
    </source>
</evidence>
<reference evidence="3" key="1">
    <citation type="journal article" date="2020" name="Stud. Mycol.">
        <title>101 Dothideomycetes genomes: a test case for predicting lifestyles and emergence of pathogens.</title>
        <authorList>
            <person name="Haridas S."/>
            <person name="Albert R."/>
            <person name="Binder M."/>
            <person name="Bloem J."/>
            <person name="Labutti K."/>
            <person name="Salamov A."/>
            <person name="Andreopoulos B."/>
            <person name="Baker S."/>
            <person name="Barry K."/>
            <person name="Bills G."/>
            <person name="Bluhm B."/>
            <person name="Cannon C."/>
            <person name="Castanera R."/>
            <person name="Culley D."/>
            <person name="Daum C."/>
            <person name="Ezra D."/>
            <person name="Gonzalez J."/>
            <person name="Henrissat B."/>
            <person name="Kuo A."/>
            <person name="Liang C."/>
            <person name="Lipzen A."/>
            <person name="Lutzoni F."/>
            <person name="Magnuson J."/>
            <person name="Mondo S."/>
            <person name="Nolan M."/>
            <person name="Ohm R."/>
            <person name="Pangilinan J."/>
            <person name="Park H.-J."/>
            <person name="Ramirez L."/>
            <person name="Alfaro M."/>
            <person name="Sun H."/>
            <person name="Tritt A."/>
            <person name="Yoshinaga Y."/>
            <person name="Zwiers L.-H."/>
            <person name="Turgeon B."/>
            <person name="Goodwin S."/>
            <person name="Spatafora J."/>
            <person name="Crous P."/>
            <person name="Grigoriev I."/>
        </authorList>
    </citation>
    <scope>NUCLEOTIDE SEQUENCE</scope>
    <source>
        <strain evidence="3">CBS 113979</strain>
    </source>
</reference>
<evidence type="ECO:0000313" key="3">
    <source>
        <dbReference type="EMBL" id="KAF1987837.1"/>
    </source>
</evidence>
<keyword evidence="1" id="KW-0175">Coiled coil</keyword>
<dbReference type="Proteomes" id="UP000800041">
    <property type="component" value="Unassembled WGS sequence"/>
</dbReference>
<dbReference type="EMBL" id="ML977151">
    <property type="protein sequence ID" value="KAF1987837.1"/>
    <property type="molecule type" value="Genomic_DNA"/>
</dbReference>
<evidence type="ECO:0000256" key="1">
    <source>
        <dbReference type="SAM" id="Coils"/>
    </source>
</evidence>
<evidence type="ECO:0000313" key="4">
    <source>
        <dbReference type="Proteomes" id="UP000800041"/>
    </source>
</evidence>